<dbReference type="Bgee" id="WBGene00022566">
    <property type="expression patterns" value="Expressed in larva and 1 other cell type or tissue"/>
</dbReference>
<dbReference type="SUPFAM" id="SSF54695">
    <property type="entry name" value="POZ domain"/>
    <property type="match status" value="1"/>
</dbReference>
<evidence type="ECO:0000259" key="2">
    <source>
        <dbReference type="PROSITE" id="PS50097"/>
    </source>
</evidence>
<evidence type="ECO:0000313" key="3">
    <source>
        <dbReference type="EMBL" id="CCD64929.2"/>
    </source>
</evidence>
<dbReference type="Pfam" id="PF02214">
    <property type="entry name" value="BTB_2"/>
    <property type="match status" value="1"/>
</dbReference>
<accession>P91559</accession>
<dbReference type="EMBL" id="BX284602">
    <property type="protein sequence ID" value="CCD64929.2"/>
    <property type="molecule type" value="Genomic_DNA"/>
</dbReference>
<dbReference type="PROSITE" id="PS50097">
    <property type="entry name" value="BTB"/>
    <property type="match status" value="1"/>
</dbReference>
<keyword evidence="4" id="KW-1185">Reference proteome</keyword>
<evidence type="ECO:0000313" key="5">
    <source>
        <dbReference type="WormBase" id="ZC239.3"/>
    </source>
</evidence>
<dbReference type="PaxDb" id="6239-ZC239.3"/>
<organism evidence="3 4">
    <name type="scientific">Caenorhabditis elegans</name>
    <dbReference type="NCBI Taxonomy" id="6239"/>
    <lineage>
        <taxon>Eukaryota</taxon>
        <taxon>Metazoa</taxon>
        <taxon>Ecdysozoa</taxon>
        <taxon>Nematoda</taxon>
        <taxon>Chromadorea</taxon>
        <taxon>Rhabditida</taxon>
        <taxon>Rhabditina</taxon>
        <taxon>Rhabditomorpha</taxon>
        <taxon>Rhabditoidea</taxon>
        <taxon>Rhabditidae</taxon>
        <taxon>Peloderinae</taxon>
        <taxon>Caenorhabditis</taxon>
    </lineage>
</organism>
<dbReference type="Proteomes" id="UP000001940">
    <property type="component" value="Chromosome II"/>
</dbReference>
<dbReference type="InterPro" id="IPR003131">
    <property type="entry name" value="T1-type_BTB"/>
</dbReference>
<dbReference type="PANTHER" id="PTHR11145">
    <property type="entry name" value="BTB/POZ DOMAIN-CONTAINING ADAPTER FOR CUL3-MEDIATED RHOA DEGRADATION PROTEIN FAMILY MEMBER"/>
    <property type="match status" value="1"/>
</dbReference>
<proteinExistence type="predicted"/>
<dbReference type="CDD" id="cd18316">
    <property type="entry name" value="BTB_POZ_KCTD-like"/>
    <property type="match status" value="1"/>
</dbReference>
<dbReference type="SMR" id="P91559"/>
<evidence type="ECO:0000256" key="1">
    <source>
        <dbReference type="SAM" id="Phobius"/>
    </source>
</evidence>
<feature type="transmembrane region" description="Helical" evidence="1">
    <location>
        <begin position="176"/>
        <end position="207"/>
    </location>
</feature>
<dbReference type="SMART" id="SM00225">
    <property type="entry name" value="BTB"/>
    <property type="match status" value="1"/>
</dbReference>
<dbReference type="PANTHER" id="PTHR11145:SF19">
    <property type="entry name" value="BTB DOMAIN-CONTAINING PROTEIN-RELATED"/>
    <property type="match status" value="1"/>
</dbReference>
<dbReference type="InterPro" id="IPR000210">
    <property type="entry name" value="BTB/POZ_dom"/>
</dbReference>
<dbReference type="eggNOG" id="KOG2716">
    <property type="taxonomic scope" value="Eukaryota"/>
</dbReference>
<keyword evidence="1" id="KW-0472">Membrane</keyword>
<dbReference type="InterPro" id="IPR045068">
    <property type="entry name" value="BACURD1-3"/>
</dbReference>
<reference evidence="3 4" key="1">
    <citation type="journal article" date="1998" name="Science">
        <title>Genome sequence of the nematode C. elegans: a platform for investigating biology.</title>
        <authorList>
            <consortium name="The C. elegans sequencing consortium"/>
            <person name="Sulson J.E."/>
            <person name="Waterston R."/>
        </authorList>
    </citation>
    <scope>NUCLEOTIDE SEQUENCE [LARGE SCALE GENOMIC DNA]</scope>
    <source>
        <strain evidence="3 4">Bristol N2</strain>
    </source>
</reference>
<keyword evidence="1" id="KW-0812">Transmembrane</keyword>
<dbReference type="InterPro" id="IPR011333">
    <property type="entry name" value="SKP1/BTB/POZ_sf"/>
</dbReference>
<dbReference type="Gene3D" id="3.30.710.10">
    <property type="entry name" value="Potassium Channel Kv1.1, Chain A"/>
    <property type="match status" value="1"/>
</dbReference>
<feature type="domain" description="BTB" evidence="2">
    <location>
        <begin position="5"/>
        <end position="72"/>
    </location>
</feature>
<dbReference type="WormBase" id="ZC239.3">
    <property type="protein sequence ID" value="CE53780"/>
    <property type="gene ID" value="WBGene00022566"/>
</dbReference>
<gene>
    <name evidence="3" type="ORF">CELE_ZC239.3</name>
    <name evidence="3 5" type="ORF">ZC239.3</name>
</gene>
<name>P91559_CAEEL</name>
<dbReference type="GO" id="GO:0051260">
    <property type="term" value="P:protein homooligomerization"/>
    <property type="evidence" value="ECO:0007669"/>
    <property type="project" value="InterPro"/>
</dbReference>
<dbReference type="AGR" id="WB:WBGene00022566"/>
<dbReference type="UCSC" id="ZC239.3">
    <property type="organism name" value="c. elegans"/>
</dbReference>
<keyword evidence="1" id="KW-1133">Transmembrane helix</keyword>
<dbReference type="PhylomeDB" id="P91559"/>
<dbReference type="InParanoid" id="P91559"/>
<dbReference type="OrthoDB" id="2414723at2759"/>
<dbReference type="PIR" id="T25974">
    <property type="entry name" value="T25974"/>
</dbReference>
<protein>
    <submittedName>
        <fullName evidence="3">BTB domain-containing protein</fullName>
    </submittedName>
</protein>
<evidence type="ECO:0000313" key="4">
    <source>
        <dbReference type="Proteomes" id="UP000001940"/>
    </source>
</evidence>
<dbReference type="HOGENOM" id="CLU_124090_2_0_1"/>
<sequence length="248" mass="28558">MSLFFDKVIRLNIGGKRFDTHKSTLMKFDGYFKKFLQTPGSSLVDPIFVDRSPTYFDIVLNFMRKGRADLPETLIDLKMLLDEAEYYELTELCDDCKREISILDIGIESEPFHEIIPEVSVVARNNNNAIPNNVVEVGTLSGVAQKIKENVRSSLVNLKLLFDSQEPPEFDHQKCFMLIVIMILLVLLILLISFIVSFILFILQILFTEYCIFVKHLDTLLLTCKLPYNVRFYNSSQTSNNFTPPIIL</sequence>
<dbReference type="AlphaFoldDB" id="P91559"/>